<evidence type="ECO:0000313" key="3">
    <source>
        <dbReference type="EMBL" id="KAL1526895.1"/>
    </source>
</evidence>
<evidence type="ECO:0000313" key="4">
    <source>
        <dbReference type="Proteomes" id="UP001515480"/>
    </source>
</evidence>
<name>A0AB34JYW9_PRYPA</name>
<feature type="region of interest" description="Disordered" evidence="2">
    <location>
        <begin position="644"/>
        <end position="664"/>
    </location>
</feature>
<evidence type="ECO:0008006" key="5">
    <source>
        <dbReference type="Google" id="ProtNLM"/>
    </source>
</evidence>
<keyword evidence="1" id="KW-0175">Coiled coil</keyword>
<comment type="caution">
    <text evidence="3">The sequence shown here is derived from an EMBL/GenBank/DDBJ whole genome shotgun (WGS) entry which is preliminary data.</text>
</comment>
<feature type="region of interest" description="Disordered" evidence="2">
    <location>
        <begin position="46"/>
        <end position="69"/>
    </location>
</feature>
<proteinExistence type="predicted"/>
<sequence length="836" mass="93760">MCDCVCDKAPPPSAERLLDPPRPGVTPFVTPRRSFDDVLAAVPMAPRGRRPRDLASATRAKSSAASASPPLAPLVRGLVRGLRQPANLDEMQLELERENAELRLAIEKERNRFSRLYQHDARSGAKRKLAPMRDLLSEQFEISSHLQAKSTERDRHLTSAIDQLHIEATLEDRRERDASEQLDKLRRLQETLDERNEEAEREVYQHAQYSMVERRVEAMVADLRLRAAGVQKAKEECGTRLSQWLAVSKEGEVEQGEAEAELAQTRAWYKAERNQRRKMIGERRALVDSLSKFSEDRVRRMEEQRNRIMSRSELTPDQEKLKGAADGIESKRNRNRFAARQTMSLEEKCEEAVHQIQRITGAADLNEVIFTVSSKTTMTEQLKKRAHAADARLEVLKERLQAVLQEKSAVQYGGNHDFQGNDRIFLKRRHVDEAVKKVALRSSALNKVVRLLKFVRFACENIGRNLDPFVGQIRFSQVSSQEPRHSTAAEHHNGGLTSEGNKEQHEAHLSPLFESLPTTLQELGQRISQIHFHLRPEDTHERSSEYSRPGLRRERTGRLFRIHEKEINAQDLRAKESKEINAQDLNTKEANRESRSSKSQSISGSSSSPAIVAHPKDGLAAPALASERRGTLCGSSTFGGASTYGGASTHGGTSNKLAPLRKGRQSVAVKTDFNVRVTPAELMDVRYFSDGAADEEYVYDDEDAVTAAELKSMSRKITIHGGRPVSRSRRDTLMRRRIHVAAKDDLAPPDAEVRCASRARTPPKPALKKPTAAGDESPPKAGTKALRMKAAPLQQSDPTEGDKLARLPSSRRSVSKTPDRRASRKSCSLSIVREAR</sequence>
<feature type="region of interest" description="Disordered" evidence="2">
    <location>
        <begin position="573"/>
        <end position="615"/>
    </location>
</feature>
<feature type="compositionally biased region" description="Basic and acidic residues" evidence="2">
    <location>
        <begin position="482"/>
        <end position="493"/>
    </location>
</feature>
<organism evidence="3 4">
    <name type="scientific">Prymnesium parvum</name>
    <name type="common">Toxic golden alga</name>
    <dbReference type="NCBI Taxonomy" id="97485"/>
    <lineage>
        <taxon>Eukaryota</taxon>
        <taxon>Haptista</taxon>
        <taxon>Haptophyta</taxon>
        <taxon>Prymnesiophyceae</taxon>
        <taxon>Prymnesiales</taxon>
        <taxon>Prymnesiaceae</taxon>
        <taxon>Prymnesium</taxon>
    </lineage>
</organism>
<feature type="region of interest" description="Disordered" evidence="2">
    <location>
        <begin position="755"/>
        <end position="836"/>
    </location>
</feature>
<protein>
    <recommendedName>
        <fullName evidence="5">Cilia- and flagella-associated protein 157</fullName>
    </recommendedName>
</protein>
<feature type="coiled-coil region" evidence="1">
    <location>
        <begin position="379"/>
        <end position="406"/>
    </location>
</feature>
<keyword evidence="4" id="KW-1185">Reference proteome</keyword>
<reference evidence="3 4" key="1">
    <citation type="journal article" date="2024" name="Science">
        <title>Giant polyketide synthase enzymes in the biosynthesis of giant marine polyether toxins.</title>
        <authorList>
            <person name="Fallon T.R."/>
            <person name="Shende V.V."/>
            <person name="Wierzbicki I.H."/>
            <person name="Pendleton A.L."/>
            <person name="Watervoot N.F."/>
            <person name="Auber R.P."/>
            <person name="Gonzalez D.J."/>
            <person name="Wisecaver J.H."/>
            <person name="Moore B.S."/>
        </authorList>
    </citation>
    <scope>NUCLEOTIDE SEQUENCE [LARGE SCALE GENOMIC DNA]</scope>
    <source>
        <strain evidence="3 4">12B1</strain>
    </source>
</reference>
<accession>A0AB34JYW9</accession>
<feature type="compositionally biased region" description="Basic and acidic residues" evidence="2">
    <location>
        <begin position="534"/>
        <end position="552"/>
    </location>
</feature>
<evidence type="ECO:0000256" key="1">
    <source>
        <dbReference type="SAM" id="Coils"/>
    </source>
</evidence>
<feature type="compositionally biased region" description="Low complexity" evidence="2">
    <location>
        <begin position="54"/>
        <end position="69"/>
    </location>
</feature>
<dbReference type="AlphaFoldDB" id="A0AB34JYW9"/>
<feature type="coiled-coil region" evidence="1">
    <location>
        <begin position="175"/>
        <end position="205"/>
    </location>
</feature>
<feature type="region of interest" description="Disordered" evidence="2">
    <location>
        <begin position="532"/>
        <end position="552"/>
    </location>
</feature>
<dbReference type="Proteomes" id="UP001515480">
    <property type="component" value="Unassembled WGS sequence"/>
</dbReference>
<evidence type="ECO:0000256" key="2">
    <source>
        <dbReference type="SAM" id="MobiDB-lite"/>
    </source>
</evidence>
<dbReference type="EMBL" id="JBGBPQ010000003">
    <property type="protein sequence ID" value="KAL1526895.1"/>
    <property type="molecule type" value="Genomic_DNA"/>
</dbReference>
<feature type="compositionally biased region" description="Low complexity" evidence="2">
    <location>
        <begin position="597"/>
        <end position="608"/>
    </location>
</feature>
<gene>
    <name evidence="3" type="ORF">AB1Y20_015586</name>
</gene>
<feature type="region of interest" description="Disordered" evidence="2">
    <location>
        <begin position="480"/>
        <end position="507"/>
    </location>
</feature>
<feature type="compositionally biased region" description="Basic and acidic residues" evidence="2">
    <location>
        <begin position="573"/>
        <end position="596"/>
    </location>
</feature>